<dbReference type="Pfam" id="PF04055">
    <property type="entry name" value="Radical_SAM"/>
    <property type="match status" value="1"/>
</dbReference>
<comment type="caution">
    <text evidence="19">The sequence shown here is derived from an EMBL/GenBank/DDBJ whole genome shotgun (WGS) entry which is preliminary data.</text>
</comment>
<dbReference type="Gene3D" id="1.10.10.920">
    <property type="match status" value="1"/>
</dbReference>
<evidence type="ECO:0000259" key="18">
    <source>
        <dbReference type="PROSITE" id="PS51918"/>
    </source>
</evidence>
<feature type="binding site" evidence="17">
    <location>
        <position position="64"/>
    </location>
    <ligand>
        <name>[4Fe-4S] cluster</name>
        <dbReference type="ChEBI" id="CHEBI:49883"/>
        <note>4Fe-4S-S-AdoMet</note>
    </ligand>
</feature>
<gene>
    <name evidence="19" type="ORF">N825_26910</name>
</gene>
<dbReference type="SFLD" id="SFLDS00029">
    <property type="entry name" value="Radical_SAM"/>
    <property type="match status" value="1"/>
</dbReference>
<keyword evidence="11 15" id="KW-0411">Iron-sulfur</keyword>
<evidence type="ECO:0000256" key="8">
    <source>
        <dbReference type="ARBA" id="ARBA00022723"/>
    </source>
</evidence>
<evidence type="ECO:0000313" key="20">
    <source>
        <dbReference type="Proteomes" id="UP000019486"/>
    </source>
</evidence>
<dbReference type="CDD" id="cd01335">
    <property type="entry name" value="Radical_SAM"/>
    <property type="match status" value="1"/>
</dbReference>
<protein>
    <recommendedName>
        <fullName evidence="15">Coproporphyrinogen-III oxidase</fullName>
        <ecNumber evidence="15">1.3.98.3</ecNumber>
    </recommendedName>
</protein>
<dbReference type="GO" id="GO:0046872">
    <property type="term" value="F:metal ion binding"/>
    <property type="evidence" value="ECO:0007669"/>
    <property type="project" value="UniProtKB-KW"/>
</dbReference>
<dbReference type="SFLD" id="SFLDG01065">
    <property type="entry name" value="anaerobic_coproporphyrinogen-I"/>
    <property type="match status" value="1"/>
</dbReference>
<dbReference type="EC" id="1.3.98.3" evidence="15"/>
<evidence type="ECO:0000256" key="3">
    <source>
        <dbReference type="ARBA" id="ARBA00005493"/>
    </source>
</evidence>
<comment type="function">
    <text evidence="13">Involved in the heme biosynthesis. Catalyzes the anaerobic oxidative decarboxylation of propionate groups of rings A and B of coproporphyrinogen III to yield the vinyl groups in protoporphyrinogen IX.</text>
</comment>
<evidence type="ECO:0000256" key="9">
    <source>
        <dbReference type="ARBA" id="ARBA00023002"/>
    </source>
</evidence>
<dbReference type="NCBIfam" id="TIGR00538">
    <property type="entry name" value="hemN"/>
    <property type="match status" value="1"/>
</dbReference>
<dbReference type="PROSITE" id="PS51918">
    <property type="entry name" value="RADICAL_SAM"/>
    <property type="match status" value="1"/>
</dbReference>
<feature type="binding site" evidence="17">
    <location>
        <position position="57"/>
    </location>
    <ligand>
        <name>[4Fe-4S] cluster</name>
        <dbReference type="ChEBI" id="CHEBI:49883"/>
        <note>4Fe-4S-S-AdoMet</note>
    </ligand>
</feature>
<evidence type="ECO:0000256" key="6">
    <source>
        <dbReference type="ARBA" id="ARBA00022490"/>
    </source>
</evidence>
<dbReference type="GO" id="GO:0005737">
    <property type="term" value="C:cytoplasm"/>
    <property type="evidence" value="ECO:0007669"/>
    <property type="project" value="UniProtKB-SubCell"/>
</dbReference>
<dbReference type="AlphaFoldDB" id="W9GYB1"/>
<dbReference type="GO" id="GO:0051989">
    <property type="term" value="F:coproporphyrinogen dehydrogenase activity"/>
    <property type="evidence" value="ECO:0007669"/>
    <property type="project" value="UniProtKB-EC"/>
</dbReference>
<dbReference type="Pfam" id="PF06969">
    <property type="entry name" value="HemN_C"/>
    <property type="match status" value="1"/>
</dbReference>
<name>W9GYB1_9PROT</name>
<keyword evidence="7 15" id="KW-0949">S-adenosyl-L-methionine</keyword>
<evidence type="ECO:0000256" key="5">
    <source>
        <dbReference type="ARBA" id="ARBA00022485"/>
    </source>
</evidence>
<comment type="subunit">
    <text evidence="4">Monomer.</text>
</comment>
<feature type="binding site" evidence="16">
    <location>
        <position position="168"/>
    </location>
    <ligand>
        <name>S-adenosyl-L-methionine</name>
        <dbReference type="ChEBI" id="CHEBI:59789"/>
        <label>2</label>
    </ligand>
</feature>
<accession>W9GYB1</accession>
<dbReference type="PIRSF" id="PIRSF000167">
    <property type="entry name" value="HemN"/>
    <property type="match status" value="1"/>
</dbReference>
<evidence type="ECO:0000313" key="19">
    <source>
        <dbReference type="EMBL" id="EWY36468.1"/>
    </source>
</evidence>
<keyword evidence="20" id="KW-1185">Reference proteome</keyword>
<dbReference type="InterPro" id="IPR006638">
    <property type="entry name" value="Elp3/MiaA/NifB-like_rSAM"/>
</dbReference>
<dbReference type="InterPro" id="IPR034505">
    <property type="entry name" value="Coproporphyrinogen-III_oxidase"/>
</dbReference>
<feature type="binding site" evidence="16">
    <location>
        <begin position="63"/>
        <end position="65"/>
    </location>
    <ligand>
        <name>S-adenosyl-L-methionine</name>
        <dbReference type="ChEBI" id="CHEBI:59789"/>
        <label>2</label>
    </ligand>
</feature>
<feature type="binding site" evidence="17">
    <location>
        <position position="61"/>
    </location>
    <ligand>
        <name>[4Fe-4S] cluster</name>
        <dbReference type="ChEBI" id="CHEBI:49883"/>
        <note>4Fe-4S-S-AdoMet</note>
    </ligand>
</feature>
<dbReference type="UniPathway" id="UPA00251">
    <property type="reaction ID" value="UER00323"/>
</dbReference>
<sequence length="450" mass="49582">MNADLIAKYDGLRVPRYTSFPTAPHFGPQIQADAYLGWLAGLPASQGLSLYFHVPFCRSMCWYCGCHTKIVARYDPIAQYLDLLRQEVDLIADALPGRMTVDHVHFGGGTPTMIGAEDFERLMAHVNSRFHLRSGCEVAVEIDPRTLTAEMPEALARAGVNRASLGVQDLDPTVQTAINRVQPFKVTDEAVRSLRRAGIDGINLDLMYGLPHQTPESCEESAERVMELTPERLAVFGYAHVPWMKKHQRLIDESVLADARARWKQFDAIAAVLNDNDYHQIGLDHFALETDPITIAQRDGTLRRNFQGYTTDDADVLIGFGASSIGALPDGYVQNDPVMESYAEAVLAGRPPIVKGKSLSADDRLRRDLIERLMCDLAVDLDVVAARHGVSSDLFAPDLAKLAPLAADGLARIEGNRITIPEEVRPLVRAVAAAFDPYLDTAAMRHSKAI</sequence>
<evidence type="ECO:0000256" key="12">
    <source>
        <dbReference type="ARBA" id="ARBA00023244"/>
    </source>
</evidence>
<evidence type="ECO:0000256" key="4">
    <source>
        <dbReference type="ARBA" id="ARBA00011245"/>
    </source>
</evidence>
<keyword evidence="10 15" id="KW-0408">Iron</keyword>
<keyword evidence="9 15" id="KW-0560">Oxidoreductase</keyword>
<keyword evidence="8 15" id="KW-0479">Metal-binding</keyword>
<evidence type="ECO:0000256" key="17">
    <source>
        <dbReference type="PIRSR" id="PIRSR000167-2"/>
    </source>
</evidence>
<dbReference type="InterPro" id="IPR007197">
    <property type="entry name" value="rSAM"/>
</dbReference>
<dbReference type="InterPro" id="IPR004558">
    <property type="entry name" value="Coprogen_oxidase_HemN"/>
</dbReference>
<evidence type="ECO:0000256" key="10">
    <source>
        <dbReference type="ARBA" id="ARBA00023004"/>
    </source>
</evidence>
<proteinExistence type="inferred from homology"/>
<dbReference type="EMBL" id="AVFL01000043">
    <property type="protein sequence ID" value="EWY36468.1"/>
    <property type="molecule type" value="Genomic_DNA"/>
</dbReference>
<evidence type="ECO:0000256" key="16">
    <source>
        <dbReference type="PIRSR" id="PIRSR000167-1"/>
    </source>
</evidence>
<dbReference type="GO" id="GO:0006782">
    <property type="term" value="P:protoporphyrinogen IX biosynthetic process"/>
    <property type="evidence" value="ECO:0007669"/>
    <property type="project" value="UniProtKB-UniPathway"/>
</dbReference>
<dbReference type="RefSeq" id="WP_037460697.1">
    <property type="nucleotide sequence ID" value="NZ_AVFL01000043.1"/>
</dbReference>
<dbReference type="PANTHER" id="PTHR13932">
    <property type="entry name" value="COPROPORPHYRINIGEN III OXIDASE"/>
    <property type="match status" value="1"/>
</dbReference>
<feature type="domain" description="Radical SAM core" evidence="18">
    <location>
        <begin position="42"/>
        <end position="276"/>
    </location>
</feature>
<feature type="binding site" evidence="16">
    <location>
        <position position="141"/>
    </location>
    <ligand>
        <name>S-adenosyl-L-methionine</name>
        <dbReference type="ChEBI" id="CHEBI:59789"/>
        <label>1</label>
    </ligand>
</feature>
<comment type="similarity">
    <text evidence="3 15">Belongs to the anaerobic coproporphyrinogen-III oxidase family.</text>
</comment>
<evidence type="ECO:0000256" key="1">
    <source>
        <dbReference type="ARBA" id="ARBA00004496"/>
    </source>
</evidence>
<feature type="binding site" evidence="16">
    <location>
        <begin position="109"/>
        <end position="110"/>
    </location>
    <ligand>
        <name>S-adenosyl-L-methionine</name>
        <dbReference type="ChEBI" id="CHEBI:59789"/>
        <label>2</label>
    </ligand>
</feature>
<evidence type="ECO:0000256" key="13">
    <source>
        <dbReference type="ARBA" id="ARBA00024295"/>
    </source>
</evidence>
<feature type="binding site" evidence="16">
    <location>
        <position position="51"/>
    </location>
    <ligand>
        <name>S-adenosyl-L-methionine</name>
        <dbReference type="ChEBI" id="CHEBI:59789"/>
        <label>1</label>
    </ligand>
</feature>
<dbReference type="InterPro" id="IPR058240">
    <property type="entry name" value="rSAM_sf"/>
</dbReference>
<evidence type="ECO:0000256" key="15">
    <source>
        <dbReference type="PIRNR" id="PIRNR000167"/>
    </source>
</evidence>
<dbReference type="InterPro" id="IPR010723">
    <property type="entry name" value="HemN_C"/>
</dbReference>
<dbReference type="SUPFAM" id="SSF102114">
    <property type="entry name" value="Radical SAM enzymes"/>
    <property type="match status" value="1"/>
</dbReference>
<comment type="cofactor">
    <cofactor evidence="15 17">
        <name>[4Fe-4S] cluster</name>
        <dbReference type="ChEBI" id="CHEBI:49883"/>
    </cofactor>
    <text evidence="15 17">Binds 1 [4Fe-4S] cluster. The cluster is coordinated with 3 cysteines and an exchangeable S-adenosyl-L-methionine.</text>
</comment>
<evidence type="ECO:0000256" key="7">
    <source>
        <dbReference type="ARBA" id="ARBA00022691"/>
    </source>
</evidence>
<keyword evidence="5 15" id="KW-0004">4Fe-4S</keyword>
<dbReference type="InterPro" id="IPR023404">
    <property type="entry name" value="rSAM_horseshoe"/>
</dbReference>
<comment type="subcellular location">
    <subcellularLocation>
        <location evidence="1 15">Cytoplasm</location>
    </subcellularLocation>
</comment>
<dbReference type="OrthoDB" id="9808022at2"/>
<feature type="binding site" evidence="16">
    <location>
        <position position="239"/>
    </location>
    <ligand>
        <name>S-adenosyl-L-methionine</name>
        <dbReference type="ChEBI" id="CHEBI:59789"/>
        <label>2</label>
    </ligand>
</feature>
<dbReference type="Gene3D" id="3.80.30.20">
    <property type="entry name" value="tm_1862 like domain"/>
    <property type="match status" value="1"/>
</dbReference>
<comment type="pathway">
    <text evidence="2 15">Porphyrin-containing compound metabolism; protoporphyrin-IX biosynthesis; protoporphyrinogen-IX from coproporphyrinogen-III (AdoMet route): step 1/1.</text>
</comment>
<dbReference type="GO" id="GO:0004109">
    <property type="term" value="F:coproporphyrinogen oxidase activity"/>
    <property type="evidence" value="ECO:0007669"/>
    <property type="project" value="InterPro"/>
</dbReference>
<reference evidence="19 20" key="1">
    <citation type="submission" date="2013-08" db="EMBL/GenBank/DDBJ databases">
        <title>The genome sequence of Skermanella stibiiresistens.</title>
        <authorList>
            <person name="Zhu W."/>
            <person name="Wang G."/>
        </authorList>
    </citation>
    <scope>NUCLEOTIDE SEQUENCE [LARGE SCALE GENOMIC DNA]</scope>
    <source>
        <strain evidence="19 20">SB22</strain>
    </source>
</reference>
<feature type="binding site" evidence="16">
    <location>
        <position position="205"/>
    </location>
    <ligand>
        <name>S-adenosyl-L-methionine</name>
        <dbReference type="ChEBI" id="CHEBI:59789"/>
        <label>2</label>
    </ligand>
</feature>
<evidence type="ECO:0000256" key="14">
    <source>
        <dbReference type="ARBA" id="ARBA00048321"/>
    </source>
</evidence>
<organism evidence="19 20">
    <name type="scientific">Skermanella stibiiresistens SB22</name>
    <dbReference type="NCBI Taxonomy" id="1385369"/>
    <lineage>
        <taxon>Bacteria</taxon>
        <taxon>Pseudomonadati</taxon>
        <taxon>Pseudomonadota</taxon>
        <taxon>Alphaproteobacteria</taxon>
        <taxon>Rhodospirillales</taxon>
        <taxon>Azospirillaceae</taxon>
        <taxon>Skermanella</taxon>
    </lineage>
</organism>
<dbReference type="Proteomes" id="UP000019486">
    <property type="component" value="Unassembled WGS sequence"/>
</dbReference>
<keyword evidence="6 15" id="KW-0963">Cytoplasm</keyword>
<dbReference type="GO" id="GO:0051539">
    <property type="term" value="F:4 iron, 4 sulfur cluster binding"/>
    <property type="evidence" value="ECO:0007669"/>
    <property type="project" value="UniProtKB-KW"/>
</dbReference>
<evidence type="ECO:0000256" key="11">
    <source>
        <dbReference type="ARBA" id="ARBA00023014"/>
    </source>
</evidence>
<dbReference type="STRING" id="1385369.N825_26910"/>
<dbReference type="SMART" id="SM00729">
    <property type="entry name" value="Elp3"/>
    <property type="match status" value="1"/>
</dbReference>
<comment type="catalytic activity">
    <reaction evidence="14 15">
        <text>coproporphyrinogen III + 2 S-adenosyl-L-methionine = protoporphyrinogen IX + 2 5'-deoxyadenosine + 2 L-methionine + 2 CO2</text>
        <dbReference type="Rhea" id="RHEA:15425"/>
        <dbReference type="ChEBI" id="CHEBI:16526"/>
        <dbReference type="ChEBI" id="CHEBI:17319"/>
        <dbReference type="ChEBI" id="CHEBI:57307"/>
        <dbReference type="ChEBI" id="CHEBI:57309"/>
        <dbReference type="ChEBI" id="CHEBI:57844"/>
        <dbReference type="ChEBI" id="CHEBI:59789"/>
        <dbReference type="EC" id="1.3.98.3"/>
    </reaction>
</comment>
<keyword evidence="12 15" id="KW-0627">Porphyrin biosynthesis</keyword>
<feature type="binding site" evidence="16">
    <location>
        <position position="325"/>
    </location>
    <ligand>
        <name>S-adenosyl-L-methionine</name>
        <dbReference type="ChEBI" id="CHEBI:59789"/>
        <label>1</label>
    </ligand>
</feature>
<feature type="binding site" evidence="16">
    <location>
        <position position="108"/>
    </location>
    <ligand>
        <name>S-adenosyl-L-methionine</name>
        <dbReference type="ChEBI" id="CHEBI:59789"/>
        <label>1</label>
    </ligand>
</feature>
<dbReference type="PANTHER" id="PTHR13932:SF6">
    <property type="entry name" value="OXYGEN-INDEPENDENT COPROPORPHYRINOGEN III OXIDASE"/>
    <property type="match status" value="1"/>
</dbReference>
<dbReference type="PATRIC" id="fig|1385369.3.peg.6549"/>
<evidence type="ECO:0000256" key="2">
    <source>
        <dbReference type="ARBA" id="ARBA00004785"/>
    </source>
</evidence>
<feature type="binding site" evidence="16">
    <location>
        <position position="180"/>
    </location>
    <ligand>
        <name>S-adenosyl-L-methionine</name>
        <dbReference type="ChEBI" id="CHEBI:59789"/>
        <label>2</label>
    </ligand>
</feature>